<proteinExistence type="predicted"/>
<dbReference type="SUPFAM" id="SSF53383">
    <property type="entry name" value="PLP-dependent transferases"/>
    <property type="match status" value="1"/>
</dbReference>
<organism evidence="1 2">
    <name type="scientific">Burkholderia contaminans</name>
    <dbReference type="NCBI Taxonomy" id="488447"/>
    <lineage>
        <taxon>Bacteria</taxon>
        <taxon>Pseudomonadati</taxon>
        <taxon>Pseudomonadota</taxon>
        <taxon>Betaproteobacteria</taxon>
        <taxon>Burkholderiales</taxon>
        <taxon>Burkholderiaceae</taxon>
        <taxon>Burkholderia</taxon>
        <taxon>Burkholderia cepacia complex</taxon>
    </lineage>
</organism>
<reference evidence="1 2" key="1">
    <citation type="submission" date="2019-09" db="EMBL/GenBank/DDBJ databases">
        <authorList>
            <person name="Depoorter E."/>
        </authorList>
    </citation>
    <scope>NUCLEOTIDE SEQUENCE [LARGE SCALE GENOMIC DNA]</scope>
    <source>
        <strain evidence="1">R-71171</strain>
    </source>
</reference>
<dbReference type="InterPro" id="IPR015424">
    <property type="entry name" value="PyrdxlP-dep_Trfase"/>
</dbReference>
<gene>
    <name evidence="1" type="ORF">BCO71171_02962</name>
</gene>
<name>A0A6P2YAK0_9BURK</name>
<dbReference type="InterPro" id="IPR015422">
    <property type="entry name" value="PyrdxlP-dep_Trfase_small"/>
</dbReference>
<dbReference type="Gene3D" id="3.40.640.10">
    <property type="entry name" value="Type I PLP-dependent aspartate aminotransferase-like (Major domain)"/>
    <property type="match status" value="1"/>
</dbReference>
<dbReference type="Proteomes" id="UP000494182">
    <property type="component" value="Unassembled WGS sequence"/>
</dbReference>
<protein>
    <submittedName>
        <fullName evidence="1">Transcriptional regulator</fullName>
    </submittedName>
</protein>
<dbReference type="InterPro" id="IPR015421">
    <property type="entry name" value="PyrdxlP-dep_Trfase_major"/>
</dbReference>
<accession>A0A6P2YAK0</accession>
<dbReference type="Gene3D" id="3.90.1150.10">
    <property type="entry name" value="Aspartate Aminotransferase, domain 1"/>
    <property type="match status" value="1"/>
</dbReference>
<evidence type="ECO:0000313" key="2">
    <source>
        <dbReference type="Proteomes" id="UP000494182"/>
    </source>
</evidence>
<evidence type="ECO:0000313" key="1">
    <source>
        <dbReference type="EMBL" id="VWD17668.1"/>
    </source>
</evidence>
<dbReference type="EMBL" id="CABVQT010000007">
    <property type="protein sequence ID" value="VWD17668.1"/>
    <property type="molecule type" value="Genomic_DNA"/>
</dbReference>
<sequence>MQHANARPVAARPEWIEVLVDLKLATSFGHAQIGANVVHRLLVDGTYRRHVDSLRARLADAMGETLRRVTRAGLRIWTEPRGGVRMRASHRIHAGE</sequence>
<dbReference type="AlphaFoldDB" id="A0A6P2YAK0"/>